<evidence type="ECO:0000313" key="6">
    <source>
        <dbReference type="EMBL" id="TQB76722.1"/>
    </source>
</evidence>
<name>A0A507R7C3_MONPU</name>
<comment type="subcellular location">
    <subcellularLocation>
        <location evidence="1">Membrane</location>
    </subcellularLocation>
</comment>
<keyword evidence="5" id="KW-0472">Membrane</keyword>
<evidence type="ECO:0000256" key="5">
    <source>
        <dbReference type="ARBA" id="ARBA00023136"/>
    </source>
</evidence>
<dbReference type="InterPro" id="IPR018303">
    <property type="entry name" value="ATPase_P-typ_P_site"/>
</dbReference>
<dbReference type="STRING" id="5098.A0A507R7C3"/>
<keyword evidence="7" id="KW-1185">Reference proteome</keyword>
<evidence type="ECO:0000256" key="4">
    <source>
        <dbReference type="ARBA" id="ARBA00022989"/>
    </source>
</evidence>
<evidence type="ECO:0000256" key="1">
    <source>
        <dbReference type="ARBA" id="ARBA00004370"/>
    </source>
</evidence>
<sequence>MSQITHVVLDKTGTLTKGQLSISRLRLLDPLHKMTTDHLVWCAAERDSHLSHPVGRAVFQWASSQLDGTREYVTQYADSADRGRELALQEHTQTVHFAIDDSYIGLLCIEDSIWSESANLASRVSAALGVQHLTAGALPDEKKRVIQSLQAEGEIVAMVGDGWNDLPAQAVADVGVQLSLPHTSSVDMADMVIMSPDLLHLPQTLGVVRRALAWSQTLVRATIFYNVSVVTVAAGLTAPWGITITHLLLWP</sequence>
<dbReference type="Gene3D" id="3.40.1110.10">
    <property type="entry name" value="Calcium-transporting ATPase, cytoplasmic domain N"/>
    <property type="match status" value="1"/>
</dbReference>
<dbReference type="PANTHER" id="PTHR46594:SF4">
    <property type="entry name" value="P-TYPE CATION-TRANSPORTING ATPASE"/>
    <property type="match status" value="1"/>
</dbReference>
<comment type="caution">
    <text evidence="6">The sequence shown here is derived from an EMBL/GenBank/DDBJ whole genome shotgun (WGS) entry which is preliminary data.</text>
</comment>
<protein>
    <submittedName>
        <fullName evidence="6">Uncharacterized protein</fullName>
    </submittedName>
</protein>
<dbReference type="Pfam" id="PF00702">
    <property type="entry name" value="Hydrolase"/>
    <property type="match status" value="1"/>
</dbReference>
<dbReference type="PROSITE" id="PS00154">
    <property type="entry name" value="ATPASE_E1_E2"/>
    <property type="match status" value="1"/>
</dbReference>
<evidence type="ECO:0000256" key="3">
    <source>
        <dbReference type="ARBA" id="ARBA00022723"/>
    </source>
</evidence>
<organism evidence="6 7">
    <name type="scientific">Monascus purpureus</name>
    <name type="common">Red mold</name>
    <name type="synonym">Monascus anka</name>
    <dbReference type="NCBI Taxonomy" id="5098"/>
    <lineage>
        <taxon>Eukaryota</taxon>
        <taxon>Fungi</taxon>
        <taxon>Dikarya</taxon>
        <taxon>Ascomycota</taxon>
        <taxon>Pezizomycotina</taxon>
        <taxon>Eurotiomycetes</taxon>
        <taxon>Eurotiomycetidae</taxon>
        <taxon>Eurotiales</taxon>
        <taxon>Aspergillaceae</taxon>
        <taxon>Monascus</taxon>
    </lineage>
</organism>
<evidence type="ECO:0000313" key="7">
    <source>
        <dbReference type="Proteomes" id="UP000319663"/>
    </source>
</evidence>
<gene>
    <name evidence="6" type="ORF">MPDQ_007117</name>
</gene>
<dbReference type="InterPro" id="IPR023299">
    <property type="entry name" value="ATPase_P-typ_cyto_dom_N"/>
</dbReference>
<dbReference type="SUPFAM" id="SSF56784">
    <property type="entry name" value="HAD-like"/>
    <property type="match status" value="1"/>
</dbReference>
<dbReference type="PRINTS" id="PR00119">
    <property type="entry name" value="CATATPASE"/>
</dbReference>
<dbReference type="GO" id="GO:0000166">
    <property type="term" value="F:nucleotide binding"/>
    <property type="evidence" value="ECO:0007669"/>
    <property type="project" value="InterPro"/>
</dbReference>
<dbReference type="InterPro" id="IPR023214">
    <property type="entry name" value="HAD_sf"/>
</dbReference>
<reference evidence="6 7" key="1">
    <citation type="submission" date="2019-06" db="EMBL/GenBank/DDBJ databases">
        <title>Wine fermentation using esterase from Monascus purpureus.</title>
        <authorList>
            <person name="Geng C."/>
            <person name="Zhang Y."/>
        </authorList>
    </citation>
    <scope>NUCLEOTIDE SEQUENCE [LARGE SCALE GENOMIC DNA]</scope>
    <source>
        <strain evidence="6">HQ1</strain>
    </source>
</reference>
<accession>A0A507R7C3</accession>
<dbReference type="InterPro" id="IPR036412">
    <property type="entry name" value="HAD-like_sf"/>
</dbReference>
<dbReference type="Gene3D" id="3.40.50.1000">
    <property type="entry name" value="HAD superfamily/HAD-like"/>
    <property type="match status" value="2"/>
</dbReference>
<dbReference type="GO" id="GO:0016020">
    <property type="term" value="C:membrane"/>
    <property type="evidence" value="ECO:0007669"/>
    <property type="project" value="UniProtKB-SubCell"/>
</dbReference>
<dbReference type="EMBL" id="VIFY01000007">
    <property type="protein sequence ID" value="TQB76722.1"/>
    <property type="molecule type" value="Genomic_DNA"/>
</dbReference>
<evidence type="ECO:0000256" key="2">
    <source>
        <dbReference type="ARBA" id="ARBA00022692"/>
    </source>
</evidence>
<keyword evidence="4" id="KW-1133">Transmembrane helix</keyword>
<dbReference type="AlphaFoldDB" id="A0A507R7C3"/>
<keyword evidence="2" id="KW-0812">Transmembrane</keyword>
<proteinExistence type="predicted"/>
<dbReference type="PANTHER" id="PTHR46594">
    <property type="entry name" value="P-TYPE CATION-TRANSPORTING ATPASE"/>
    <property type="match status" value="1"/>
</dbReference>
<dbReference type="Proteomes" id="UP000319663">
    <property type="component" value="Unassembled WGS sequence"/>
</dbReference>
<keyword evidence="3" id="KW-0479">Metal-binding</keyword>
<dbReference type="GO" id="GO:0046872">
    <property type="term" value="F:metal ion binding"/>
    <property type="evidence" value="ECO:0007669"/>
    <property type="project" value="UniProtKB-KW"/>
</dbReference>